<feature type="non-terminal residue" evidence="2">
    <location>
        <position position="567"/>
    </location>
</feature>
<feature type="region of interest" description="Disordered" evidence="1">
    <location>
        <begin position="1"/>
        <end position="33"/>
    </location>
</feature>
<gene>
    <name evidence="2" type="ORF">PISMIDRAFT_94556</name>
</gene>
<reference evidence="2 3" key="1">
    <citation type="submission" date="2014-04" db="EMBL/GenBank/DDBJ databases">
        <authorList>
            <consortium name="DOE Joint Genome Institute"/>
            <person name="Kuo A."/>
            <person name="Kohler A."/>
            <person name="Costa M.D."/>
            <person name="Nagy L.G."/>
            <person name="Floudas D."/>
            <person name="Copeland A."/>
            <person name="Barry K.W."/>
            <person name="Cichocki N."/>
            <person name="Veneault-Fourrey C."/>
            <person name="LaButti K."/>
            <person name="Lindquist E.A."/>
            <person name="Lipzen A."/>
            <person name="Lundell T."/>
            <person name="Morin E."/>
            <person name="Murat C."/>
            <person name="Sun H."/>
            <person name="Tunlid A."/>
            <person name="Henrissat B."/>
            <person name="Grigoriev I.V."/>
            <person name="Hibbett D.S."/>
            <person name="Martin F."/>
            <person name="Nordberg H.P."/>
            <person name="Cantor M.N."/>
            <person name="Hua S.X."/>
        </authorList>
    </citation>
    <scope>NUCLEOTIDE SEQUENCE [LARGE SCALE GENOMIC DNA]</scope>
    <source>
        <strain evidence="2 3">441</strain>
    </source>
</reference>
<evidence type="ECO:0000313" key="2">
    <source>
        <dbReference type="EMBL" id="KIK26765.1"/>
    </source>
</evidence>
<name>A0A0C9YNX0_9AGAM</name>
<evidence type="ECO:0000256" key="1">
    <source>
        <dbReference type="SAM" id="MobiDB-lite"/>
    </source>
</evidence>
<dbReference type="Proteomes" id="UP000054018">
    <property type="component" value="Unassembled WGS sequence"/>
</dbReference>
<dbReference type="AlphaFoldDB" id="A0A0C9YNX0"/>
<dbReference type="OrthoDB" id="2418900at2759"/>
<protein>
    <submittedName>
        <fullName evidence="2">Uncharacterized protein</fullName>
    </submittedName>
</protein>
<reference evidence="3" key="2">
    <citation type="submission" date="2015-01" db="EMBL/GenBank/DDBJ databases">
        <title>Evolutionary Origins and Diversification of the Mycorrhizal Mutualists.</title>
        <authorList>
            <consortium name="DOE Joint Genome Institute"/>
            <consortium name="Mycorrhizal Genomics Consortium"/>
            <person name="Kohler A."/>
            <person name="Kuo A."/>
            <person name="Nagy L.G."/>
            <person name="Floudas D."/>
            <person name="Copeland A."/>
            <person name="Barry K.W."/>
            <person name="Cichocki N."/>
            <person name="Veneault-Fourrey C."/>
            <person name="LaButti K."/>
            <person name="Lindquist E.A."/>
            <person name="Lipzen A."/>
            <person name="Lundell T."/>
            <person name="Morin E."/>
            <person name="Murat C."/>
            <person name="Riley R."/>
            <person name="Ohm R."/>
            <person name="Sun H."/>
            <person name="Tunlid A."/>
            <person name="Henrissat B."/>
            <person name="Grigoriev I.V."/>
            <person name="Hibbett D.S."/>
            <person name="Martin F."/>
        </authorList>
    </citation>
    <scope>NUCLEOTIDE SEQUENCE [LARGE SCALE GENOMIC DNA]</scope>
    <source>
        <strain evidence="3">441</strain>
    </source>
</reference>
<sequence length="567" mass="64593">MGEVPGDTPRPHVAQVEDADDDEDTGDRQNRLSRYACEYDEGPVADILGTGQTAFENMREVQDGFGGSTYSPFEDREDWELAQWLINNVNQRATDEFLKLQVTRTQIRPSYRSTHTFMKIIDKLPTGPKWRCELVHTHGDLEDIGYEEGGDEDHTIDGDDLELWMWTGDWWWETQRRLPSGSTVSPVILASDKTKLSRFKGNKIAWPVYLSIGNLSKEVRHQPGRHASVLLGYLPVSKLESFDDNSIGRHRLFHYCMRRLLHPLVDAGRNGVEMVCADGQIRKVFPILAAYIRDHPEQCLVACCAENRCPKCLVPAKERGVNTSFSPCDQMQTTCALHAQATGQYPPEFIAQGLRPVFSPFWADLPHANIFTAITSDILHQLHQGIFKDHFKKWCMALVSKQDFDARFRAMPTFPGLHHFKEGISKVKQWTGADHKQVERVFLAALVGAVPHLDVIKAGSNLLDFIYLAQYQSHTDFTLVALQQALDGFHATKNIFIELGCREHFNMPKIHSLQHYVQAIRSLGSLDGFNTEASERLHIDFAKRAYSASNQRDYLVQMTRWLQRQEA</sequence>
<dbReference type="EMBL" id="KN833700">
    <property type="protein sequence ID" value="KIK26765.1"/>
    <property type="molecule type" value="Genomic_DNA"/>
</dbReference>
<keyword evidence="3" id="KW-1185">Reference proteome</keyword>
<organism evidence="2 3">
    <name type="scientific">Pisolithus microcarpus 441</name>
    <dbReference type="NCBI Taxonomy" id="765257"/>
    <lineage>
        <taxon>Eukaryota</taxon>
        <taxon>Fungi</taxon>
        <taxon>Dikarya</taxon>
        <taxon>Basidiomycota</taxon>
        <taxon>Agaricomycotina</taxon>
        <taxon>Agaricomycetes</taxon>
        <taxon>Agaricomycetidae</taxon>
        <taxon>Boletales</taxon>
        <taxon>Sclerodermatineae</taxon>
        <taxon>Pisolithaceae</taxon>
        <taxon>Pisolithus</taxon>
    </lineage>
</organism>
<proteinExistence type="predicted"/>
<dbReference type="HOGENOM" id="CLU_006344_4_0_1"/>
<evidence type="ECO:0000313" key="3">
    <source>
        <dbReference type="Proteomes" id="UP000054018"/>
    </source>
</evidence>
<dbReference type="InterPro" id="IPR041078">
    <property type="entry name" value="Plavaka"/>
</dbReference>
<dbReference type="Pfam" id="PF18759">
    <property type="entry name" value="Plavaka"/>
    <property type="match status" value="1"/>
</dbReference>
<accession>A0A0C9YNX0</accession>